<accession>A0ABS7PGN0</accession>
<evidence type="ECO:0000313" key="2">
    <source>
        <dbReference type="EMBL" id="MBY8338189.1"/>
    </source>
</evidence>
<evidence type="ECO:0008006" key="4">
    <source>
        <dbReference type="Google" id="ProtNLM"/>
    </source>
</evidence>
<sequence>MTSLLCAPLLLLACAGPSDESGQSADAARDEMIAAPGDNSGNPAAGTRPSGQPDLVTVEGRIAKGVECLTLKTPDGETWAFNAGEADFGPGDYVEIIGEVADASFCQQRTGTLIPRRIEAKSPPARDRDPARAGGLAVTGEYVRGNWVAKGLNADCARPDFAVSANSRGMSIIETRVNGYPETGVVDVGPTPALQWDEPLPTLPIETRGPDGLAVMPAADGEVVTLAGHRIDGDGVVFVKCAD</sequence>
<protein>
    <recommendedName>
        <fullName evidence="4">DUF5666 domain-containing protein</fullName>
    </recommendedName>
</protein>
<evidence type="ECO:0000313" key="3">
    <source>
        <dbReference type="Proteomes" id="UP000759298"/>
    </source>
</evidence>
<proteinExistence type="predicted"/>
<gene>
    <name evidence="2" type="ORF">KYN89_14150</name>
</gene>
<comment type="caution">
    <text evidence="2">The sequence shown here is derived from an EMBL/GenBank/DDBJ whole genome shotgun (WGS) entry which is preliminary data.</text>
</comment>
<keyword evidence="3" id="KW-1185">Reference proteome</keyword>
<feature type="region of interest" description="Disordered" evidence="1">
    <location>
        <begin position="33"/>
        <end position="53"/>
    </location>
</feature>
<reference evidence="2 3" key="1">
    <citation type="submission" date="2021-07" db="EMBL/GenBank/DDBJ databases">
        <title>Alteriqipengyuania abyssalis NZ-12B nov, sp.nov isolated from deep sea sponge in pacific ocean.</title>
        <authorList>
            <person name="Tareen S."/>
            <person name="Wink J."/>
        </authorList>
    </citation>
    <scope>NUCLEOTIDE SEQUENCE [LARGE SCALE GENOMIC DNA]</scope>
    <source>
        <strain evidence="2 3">NZ-12B</strain>
    </source>
</reference>
<dbReference type="RefSeq" id="WP_222825694.1">
    <property type="nucleotide sequence ID" value="NZ_JAHWXP010000004.1"/>
</dbReference>
<dbReference type="EMBL" id="JAHWXP010000004">
    <property type="protein sequence ID" value="MBY8338189.1"/>
    <property type="molecule type" value="Genomic_DNA"/>
</dbReference>
<dbReference type="Proteomes" id="UP000759298">
    <property type="component" value="Unassembled WGS sequence"/>
</dbReference>
<dbReference type="Pfam" id="PF19135">
    <property type="entry name" value="DUF5818"/>
    <property type="match status" value="1"/>
</dbReference>
<evidence type="ECO:0000256" key="1">
    <source>
        <dbReference type="SAM" id="MobiDB-lite"/>
    </source>
</evidence>
<dbReference type="InterPro" id="IPR043856">
    <property type="entry name" value="DUF5818"/>
</dbReference>
<name>A0ABS7PGN0_9SPHN</name>
<organism evidence="2 3">
    <name type="scientific">Alteriqipengyuania abyssalis</name>
    <dbReference type="NCBI Taxonomy" id="2860200"/>
    <lineage>
        <taxon>Bacteria</taxon>
        <taxon>Pseudomonadati</taxon>
        <taxon>Pseudomonadota</taxon>
        <taxon>Alphaproteobacteria</taxon>
        <taxon>Sphingomonadales</taxon>
        <taxon>Erythrobacteraceae</taxon>
        <taxon>Alteriqipengyuania</taxon>
    </lineage>
</organism>